<protein>
    <submittedName>
        <fullName evidence="1">OLC1v1036012C1</fullName>
    </submittedName>
</protein>
<proteinExistence type="predicted"/>
<dbReference type="EMBL" id="OX459120">
    <property type="protein sequence ID" value="CAI9099227.1"/>
    <property type="molecule type" value="Genomic_DNA"/>
</dbReference>
<evidence type="ECO:0000313" key="1">
    <source>
        <dbReference type="EMBL" id="CAI9099227.1"/>
    </source>
</evidence>
<dbReference type="SUPFAM" id="SSF56219">
    <property type="entry name" value="DNase I-like"/>
    <property type="match status" value="1"/>
</dbReference>
<keyword evidence="2" id="KW-1185">Reference proteome</keyword>
<dbReference type="AlphaFoldDB" id="A0AAV1CXJ2"/>
<name>A0AAV1CXJ2_OLDCO</name>
<evidence type="ECO:0000313" key="2">
    <source>
        <dbReference type="Proteomes" id="UP001161247"/>
    </source>
</evidence>
<gene>
    <name evidence="1" type="ORF">OLC1_LOCUS9288</name>
</gene>
<organism evidence="1 2">
    <name type="scientific">Oldenlandia corymbosa var. corymbosa</name>
    <dbReference type="NCBI Taxonomy" id="529605"/>
    <lineage>
        <taxon>Eukaryota</taxon>
        <taxon>Viridiplantae</taxon>
        <taxon>Streptophyta</taxon>
        <taxon>Embryophyta</taxon>
        <taxon>Tracheophyta</taxon>
        <taxon>Spermatophyta</taxon>
        <taxon>Magnoliopsida</taxon>
        <taxon>eudicotyledons</taxon>
        <taxon>Gunneridae</taxon>
        <taxon>Pentapetalae</taxon>
        <taxon>asterids</taxon>
        <taxon>lamiids</taxon>
        <taxon>Gentianales</taxon>
        <taxon>Rubiaceae</taxon>
        <taxon>Rubioideae</taxon>
        <taxon>Spermacoceae</taxon>
        <taxon>Hedyotis-Oldenlandia complex</taxon>
        <taxon>Oldenlandia</taxon>
    </lineage>
</organism>
<dbReference type="Proteomes" id="UP001161247">
    <property type="component" value="Chromosome 3"/>
</dbReference>
<dbReference type="InterPro" id="IPR036691">
    <property type="entry name" value="Endo/exonu/phosph_ase_sf"/>
</dbReference>
<dbReference type="Gene3D" id="3.60.10.10">
    <property type="entry name" value="Endonuclease/exonuclease/phosphatase"/>
    <property type="match status" value="1"/>
</dbReference>
<dbReference type="PANTHER" id="PTHR33710">
    <property type="entry name" value="BNAC02G09200D PROTEIN"/>
    <property type="match status" value="1"/>
</dbReference>
<reference evidence="1" key="1">
    <citation type="submission" date="2023-03" db="EMBL/GenBank/DDBJ databases">
        <authorList>
            <person name="Julca I."/>
        </authorList>
    </citation>
    <scope>NUCLEOTIDE SEQUENCE</scope>
</reference>
<sequence length="328" mass="37414">MIPEGSSSGLTMKEKNYIPVDITGSPTPPLVAEIPEIEASSPRKLEEPALVPQNNMFAVLQEIDDDDDVENERVLAEDDDGVENVFTEERENNQLTISRSDDNLKTVAPDKQYFPDDSFVPTQVNREEEDHITDGVWSGGEKDADEVIVNDQVALSVKKKCGRKSKEEKANMIEVLGQILWEFVLDFAAIDEFNQCVEVTNLMEVSPIGDDFTWGGTRNTGWVSKKLDWILFSPEWTDVFPKVSVEHLSRTTSDHNHLLLQFDVQTESKPRLFRLQKMWLRRSNFKEMVQASWSQPVGSFGMLAFSMKLRRLKLVLKEWNKTQFGDVV</sequence>
<dbReference type="PANTHER" id="PTHR33710:SF71">
    <property type="entry name" value="ENDONUCLEASE_EXONUCLEASE_PHOSPHATASE DOMAIN-CONTAINING PROTEIN"/>
    <property type="match status" value="1"/>
</dbReference>
<accession>A0AAV1CXJ2</accession>